<dbReference type="SUPFAM" id="SSF53649">
    <property type="entry name" value="Alkaline phosphatase-like"/>
    <property type="match status" value="1"/>
</dbReference>
<comment type="caution">
    <text evidence="4">The sequence shown here is derived from an EMBL/GenBank/DDBJ whole genome shotgun (WGS) entry which is preliminary data.</text>
</comment>
<dbReference type="InterPro" id="IPR017850">
    <property type="entry name" value="Alkaline_phosphatase_core_sf"/>
</dbReference>
<evidence type="ECO:0000256" key="2">
    <source>
        <dbReference type="ARBA" id="ARBA00022801"/>
    </source>
</evidence>
<protein>
    <submittedName>
        <fullName evidence="4">Sulfatase</fullName>
    </submittedName>
</protein>
<keyword evidence="5" id="KW-1185">Reference proteome</keyword>
<accession>E7GAX4</accession>
<dbReference type="Proteomes" id="UP000003157">
    <property type="component" value="Unassembled WGS sequence"/>
</dbReference>
<dbReference type="AlphaFoldDB" id="E7GAX4"/>
<evidence type="ECO:0000259" key="3">
    <source>
        <dbReference type="Pfam" id="PF00884"/>
    </source>
</evidence>
<dbReference type="Gene3D" id="3.40.720.10">
    <property type="entry name" value="Alkaline Phosphatase, subunit A"/>
    <property type="match status" value="1"/>
</dbReference>
<keyword evidence="1" id="KW-0479">Metal-binding</keyword>
<evidence type="ECO:0000313" key="5">
    <source>
        <dbReference type="Proteomes" id="UP000003157"/>
    </source>
</evidence>
<dbReference type="InterPro" id="IPR000917">
    <property type="entry name" value="Sulfatase_N"/>
</dbReference>
<dbReference type="STRING" id="100884.GCA_000269565_02011"/>
<keyword evidence="2" id="KW-0378">Hydrolase</keyword>
<dbReference type="PANTHER" id="PTHR45953:SF1">
    <property type="entry name" value="IDURONATE 2-SULFATASE"/>
    <property type="match status" value="1"/>
</dbReference>
<organism evidence="4 5">
    <name type="scientific">Coprobacillus cateniformis</name>
    <dbReference type="NCBI Taxonomy" id="100884"/>
    <lineage>
        <taxon>Bacteria</taxon>
        <taxon>Bacillati</taxon>
        <taxon>Bacillota</taxon>
        <taxon>Erysipelotrichia</taxon>
        <taxon>Erysipelotrichales</taxon>
        <taxon>Coprobacillaceae</taxon>
        <taxon>Coprobacillus</taxon>
    </lineage>
</organism>
<dbReference type="eggNOG" id="COG3119">
    <property type="taxonomic scope" value="Bacteria"/>
</dbReference>
<dbReference type="GO" id="GO:0005737">
    <property type="term" value="C:cytoplasm"/>
    <property type="evidence" value="ECO:0007669"/>
    <property type="project" value="TreeGrafter"/>
</dbReference>
<reference evidence="4 5" key="1">
    <citation type="submission" date="2010-12" db="EMBL/GenBank/DDBJ databases">
        <title>The Genome Sequence of Coprobacillus sp. strain 29_1.</title>
        <authorList>
            <consortium name="The Broad Institute Genome Sequencing Platform"/>
            <person name="Earl A."/>
            <person name="Ward D."/>
            <person name="Feldgarden M."/>
            <person name="Gevers D."/>
            <person name="Daigneault M."/>
            <person name="Sibley C.D."/>
            <person name="White A."/>
            <person name="Strauss J."/>
            <person name="Allen-Vercoe E."/>
            <person name="Young S.K."/>
            <person name="Zeng Q."/>
            <person name="Gargeya S."/>
            <person name="Fitzgerald M."/>
            <person name="Haas B."/>
            <person name="Abouelleil A."/>
            <person name="Alvarado L."/>
            <person name="Arachchi H.M."/>
            <person name="Berlin A."/>
            <person name="Brown A."/>
            <person name="Chapman S.B."/>
            <person name="Chen Z."/>
            <person name="Dunbar C."/>
            <person name="Freedman E."/>
            <person name="Gearin G."/>
            <person name="Gellesch M."/>
            <person name="Goldberg J."/>
            <person name="Griggs A."/>
            <person name="Gujja S."/>
            <person name="Heilman E."/>
            <person name="Heiman D."/>
            <person name="Howarth C."/>
            <person name="Larson L."/>
            <person name="Lui A."/>
            <person name="MacDonald P.J.P."/>
            <person name="Mehta T."/>
            <person name="Montmayeur A."/>
            <person name="Murphy C."/>
            <person name="Neiman D."/>
            <person name="Pearson M."/>
            <person name="Priest M."/>
            <person name="Roberts A."/>
            <person name="Saif S."/>
            <person name="Shea T."/>
            <person name="Shenoy N."/>
            <person name="Sisk P."/>
            <person name="Stolte C."/>
            <person name="Sykes S."/>
            <person name="White J."/>
            <person name="Yandava C."/>
            <person name="Nusbaum C."/>
            <person name="Birren B."/>
        </authorList>
    </citation>
    <scope>NUCLEOTIDE SEQUENCE [LARGE SCALE GENOMIC DNA]</scope>
    <source>
        <strain evidence="4 5">29_1</strain>
    </source>
</reference>
<dbReference type="CDD" id="cd16150">
    <property type="entry name" value="sulfatase_like"/>
    <property type="match status" value="1"/>
</dbReference>
<dbReference type="OrthoDB" id="9762324at2"/>
<dbReference type="GO" id="GO:0004423">
    <property type="term" value="F:iduronate-2-sulfatase activity"/>
    <property type="evidence" value="ECO:0007669"/>
    <property type="project" value="TreeGrafter"/>
</dbReference>
<dbReference type="GO" id="GO:0046872">
    <property type="term" value="F:metal ion binding"/>
    <property type="evidence" value="ECO:0007669"/>
    <property type="project" value="UniProtKB-KW"/>
</dbReference>
<dbReference type="Pfam" id="PF00884">
    <property type="entry name" value="Sulfatase"/>
    <property type="match status" value="1"/>
</dbReference>
<dbReference type="HOGENOM" id="CLU_006332_9_2_9"/>
<evidence type="ECO:0000256" key="1">
    <source>
        <dbReference type="ARBA" id="ARBA00022723"/>
    </source>
</evidence>
<proteinExistence type="predicted"/>
<dbReference type="PANTHER" id="PTHR45953">
    <property type="entry name" value="IDURONATE 2-SULFATASE"/>
    <property type="match status" value="1"/>
</dbReference>
<dbReference type="GeneID" id="78229859"/>
<sequence>MDNKPNIVLFVADQMRCDSMHHMGNDASVTPHLDSILKEGISFENAYCQNPVCVPSRCSFLTGLYPHTTGHRTMHYLQRHEDEPNILKEMKQNGYEVIWIGRNDVIPGDKPKTNYCDEYYDGTTFENQRDNSNSFFFPKDNLKKVTDDDIKNDNFYSFYIGKLKDSEGYGKQDWNCIQSALDYIERKSKNSNSKPFFLYCTISFPHPPYACEDPWYSMIKRHLVPVRRPNISTLKDRASMLYSIESKQNLQNWSEERFTELRATYLAMVSRFDHQFGMICNKLKELNFYDNTNIFVYSDHGDYTGDYNITEKVQNCFENPISNIPLLIKPAKNIKVKPRKTKALAELLDIPATIADMCHINLSYTQFGKSLVHVLSGDEIHKDAVFCEGGRIHGETQAMEKGHNPTSPYWPRLSTQSSEGPEHTKALMCRMGNIKYTMRLYEKDELYDLDKDPLELVNQIDNPKYQDIVLKFKERILYYYMETADFVPQGRDQR</sequence>
<dbReference type="RefSeq" id="WP_008789016.1">
    <property type="nucleotide sequence ID" value="NZ_AKCB01000001.1"/>
</dbReference>
<gene>
    <name evidence="4" type="ORF">HMPREF9488_01914</name>
</gene>
<evidence type="ECO:0000313" key="4">
    <source>
        <dbReference type="EMBL" id="EFW04790.1"/>
    </source>
</evidence>
<dbReference type="EMBL" id="ADKX01000033">
    <property type="protein sequence ID" value="EFW04790.1"/>
    <property type="molecule type" value="Genomic_DNA"/>
</dbReference>
<feature type="domain" description="Sulfatase N-terminal" evidence="3">
    <location>
        <begin position="5"/>
        <end position="357"/>
    </location>
</feature>
<name>E7GAX4_9FIRM</name>